<dbReference type="Pfam" id="PF00440">
    <property type="entry name" value="TetR_N"/>
    <property type="match status" value="1"/>
</dbReference>
<evidence type="ECO:0000313" key="8">
    <source>
        <dbReference type="Proteomes" id="UP000052019"/>
    </source>
</evidence>
<name>A0A0R2ZFN9_9PSED</name>
<dbReference type="PRINTS" id="PR00455">
    <property type="entry name" value="HTHTETR"/>
</dbReference>
<dbReference type="GO" id="GO:0000976">
    <property type="term" value="F:transcription cis-regulatory region binding"/>
    <property type="evidence" value="ECO:0007669"/>
    <property type="project" value="TreeGrafter"/>
</dbReference>
<evidence type="ECO:0000313" key="7">
    <source>
        <dbReference type="EMBL" id="SDS64822.1"/>
    </source>
</evidence>
<dbReference type="AlphaFoldDB" id="A0A0R2ZFN9"/>
<evidence type="ECO:0000259" key="5">
    <source>
        <dbReference type="PROSITE" id="PS50977"/>
    </source>
</evidence>
<organism evidence="6 8">
    <name type="scientific">Pseudomonas trivialis</name>
    <dbReference type="NCBI Taxonomy" id="200450"/>
    <lineage>
        <taxon>Bacteria</taxon>
        <taxon>Pseudomonadati</taxon>
        <taxon>Pseudomonadota</taxon>
        <taxon>Gammaproteobacteria</taxon>
        <taxon>Pseudomonadales</taxon>
        <taxon>Pseudomonadaceae</taxon>
        <taxon>Pseudomonas</taxon>
    </lineage>
</organism>
<dbReference type="InterPro" id="IPR009057">
    <property type="entry name" value="Homeodomain-like_sf"/>
</dbReference>
<dbReference type="PANTHER" id="PTHR30055:SF234">
    <property type="entry name" value="HTH-TYPE TRANSCRIPTIONAL REGULATOR BETI"/>
    <property type="match status" value="1"/>
</dbReference>
<dbReference type="PATRIC" id="fig|200450.4.peg.4560"/>
<feature type="domain" description="HTH tetR-type" evidence="5">
    <location>
        <begin position="10"/>
        <end position="70"/>
    </location>
</feature>
<gene>
    <name evidence="7" type="ORF">SAMN04490205_3159</name>
    <name evidence="6" type="ORF">TU79_12625</name>
</gene>
<keyword evidence="2 4" id="KW-0238">DNA-binding</keyword>
<dbReference type="SUPFAM" id="SSF46689">
    <property type="entry name" value="Homeodomain-like"/>
    <property type="match status" value="1"/>
</dbReference>
<dbReference type="EMBL" id="JYLK01000007">
    <property type="protein sequence ID" value="KRP60016.1"/>
    <property type="molecule type" value="Genomic_DNA"/>
</dbReference>
<evidence type="ECO:0000256" key="3">
    <source>
        <dbReference type="ARBA" id="ARBA00023163"/>
    </source>
</evidence>
<dbReference type="InterPro" id="IPR001647">
    <property type="entry name" value="HTH_TetR"/>
</dbReference>
<keyword evidence="9" id="KW-1185">Reference proteome</keyword>
<evidence type="ECO:0000256" key="4">
    <source>
        <dbReference type="PROSITE-ProRule" id="PRU00335"/>
    </source>
</evidence>
<reference evidence="6 8" key="1">
    <citation type="submission" date="2015-02" db="EMBL/GenBank/DDBJ databases">
        <title>Two Pseudomonas sp. nov. isolated from raw milk.</title>
        <authorList>
            <person name="Wenning M."/>
            <person name="von Neubeck M."/>
            <person name="Huptas C."/>
            <person name="Scherer S."/>
        </authorList>
    </citation>
    <scope>NUCLEOTIDE SEQUENCE [LARGE SCALE GENOMIC DNA]</scope>
    <source>
        <strain evidence="6 8">DSM 14937</strain>
    </source>
</reference>
<keyword evidence="1" id="KW-0805">Transcription regulation</keyword>
<accession>A0A0R2ZFN9</accession>
<protein>
    <submittedName>
        <fullName evidence="7">DNA-binding transcriptional regulator, AcrR family</fullName>
    </submittedName>
</protein>
<dbReference type="InterPro" id="IPR050109">
    <property type="entry name" value="HTH-type_TetR-like_transc_reg"/>
</dbReference>
<evidence type="ECO:0000313" key="6">
    <source>
        <dbReference type="EMBL" id="KRP60016.1"/>
    </source>
</evidence>
<keyword evidence="3" id="KW-0804">Transcription</keyword>
<dbReference type="GO" id="GO:0003700">
    <property type="term" value="F:DNA-binding transcription factor activity"/>
    <property type="evidence" value="ECO:0007669"/>
    <property type="project" value="TreeGrafter"/>
</dbReference>
<proteinExistence type="predicted"/>
<evidence type="ECO:0000256" key="1">
    <source>
        <dbReference type="ARBA" id="ARBA00023015"/>
    </source>
</evidence>
<reference evidence="7 9" key="2">
    <citation type="submission" date="2016-10" db="EMBL/GenBank/DDBJ databases">
        <authorList>
            <person name="Varghese N."/>
            <person name="Submissions S."/>
        </authorList>
    </citation>
    <scope>NUCLEOTIDE SEQUENCE [LARGE SCALE GENOMIC DNA]</scope>
    <source>
        <strain evidence="7 9">BS3111</strain>
    </source>
</reference>
<evidence type="ECO:0000313" key="9">
    <source>
        <dbReference type="Proteomes" id="UP000183126"/>
    </source>
</evidence>
<sequence>MPALLSNVEGGTRDRIIDAAIALFSEYGFQSISMRDLAKQVGVNAGSLYNHIENKQELLYEILELTLSSLIATTKRSTKRQDTPAKKFQAFLQSFNVFRGVDERGLILLYREVVSLDVKRQMDIRNLQKCYLLLLEDILSPMYSMSVPGRLSYISRIVVGFIFGQLQWSTADLHDKILTAHLIRFVTESASQNA</sequence>
<dbReference type="EMBL" id="LT629760">
    <property type="protein sequence ID" value="SDS64822.1"/>
    <property type="molecule type" value="Genomic_DNA"/>
</dbReference>
<dbReference type="Gene3D" id="1.10.357.10">
    <property type="entry name" value="Tetracycline Repressor, domain 2"/>
    <property type="match status" value="1"/>
</dbReference>
<dbReference type="PROSITE" id="PS50977">
    <property type="entry name" value="HTH_TETR_2"/>
    <property type="match status" value="1"/>
</dbReference>
<evidence type="ECO:0000256" key="2">
    <source>
        <dbReference type="ARBA" id="ARBA00023125"/>
    </source>
</evidence>
<dbReference type="PANTHER" id="PTHR30055">
    <property type="entry name" value="HTH-TYPE TRANSCRIPTIONAL REGULATOR RUTR"/>
    <property type="match status" value="1"/>
</dbReference>
<feature type="DNA-binding region" description="H-T-H motif" evidence="4">
    <location>
        <begin position="33"/>
        <end position="52"/>
    </location>
</feature>
<dbReference type="Proteomes" id="UP000052019">
    <property type="component" value="Unassembled WGS sequence"/>
</dbReference>
<dbReference type="Proteomes" id="UP000183126">
    <property type="component" value="Chromosome I"/>
</dbReference>